<gene>
    <name evidence="1" type="ORF">CEXT_333921</name>
</gene>
<dbReference type="AlphaFoldDB" id="A0AAV4XZN3"/>
<comment type="caution">
    <text evidence="1">The sequence shown here is derived from an EMBL/GenBank/DDBJ whole genome shotgun (WGS) entry which is preliminary data.</text>
</comment>
<keyword evidence="2" id="KW-1185">Reference proteome</keyword>
<evidence type="ECO:0000313" key="1">
    <source>
        <dbReference type="EMBL" id="GIY99421.1"/>
    </source>
</evidence>
<sequence length="100" mass="10604">MAQGSPAPAGVLGDAGLLDEACKRPSRSRARTENLMVQYCWPAELMTRGQCHQFPAVSCHQPVTFSGEQPAPVEESVSDVSPVSGAPFCTASRKPRQCSG</sequence>
<evidence type="ECO:0000313" key="2">
    <source>
        <dbReference type="Proteomes" id="UP001054945"/>
    </source>
</evidence>
<organism evidence="1 2">
    <name type="scientific">Caerostris extrusa</name>
    <name type="common">Bark spider</name>
    <name type="synonym">Caerostris bankana</name>
    <dbReference type="NCBI Taxonomy" id="172846"/>
    <lineage>
        <taxon>Eukaryota</taxon>
        <taxon>Metazoa</taxon>
        <taxon>Ecdysozoa</taxon>
        <taxon>Arthropoda</taxon>
        <taxon>Chelicerata</taxon>
        <taxon>Arachnida</taxon>
        <taxon>Araneae</taxon>
        <taxon>Araneomorphae</taxon>
        <taxon>Entelegynae</taxon>
        <taxon>Araneoidea</taxon>
        <taxon>Araneidae</taxon>
        <taxon>Caerostris</taxon>
    </lineage>
</organism>
<accession>A0AAV4XZN3</accession>
<name>A0AAV4XZN3_CAEEX</name>
<reference evidence="1 2" key="1">
    <citation type="submission" date="2021-06" db="EMBL/GenBank/DDBJ databases">
        <title>Caerostris extrusa draft genome.</title>
        <authorList>
            <person name="Kono N."/>
            <person name="Arakawa K."/>
        </authorList>
    </citation>
    <scope>NUCLEOTIDE SEQUENCE [LARGE SCALE GENOMIC DNA]</scope>
</reference>
<dbReference type="Proteomes" id="UP001054945">
    <property type="component" value="Unassembled WGS sequence"/>
</dbReference>
<proteinExistence type="predicted"/>
<dbReference type="EMBL" id="BPLR01018421">
    <property type="protein sequence ID" value="GIY99421.1"/>
    <property type="molecule type" value="Genomic_DNA"/>
</dbReference>
<protein>
    <submittedName>
        <fullName evidence="1">Uncharacterized protein</fullName>
    </submittedName>
</protein>